<dbReference type="AlphaFoldDB" id="A0A9W6UPW8"/>
<comment type="caution">
    <text evidence="2">The sequence shown here is derived from an EMBL/GenBank/DDBJ whole genome shotgun (WGS) entry which is preliminary data.</text>
</comment>
<evidence type="ECO:0000313" key="2">
    <source>
        <dbReference type="EMBL" id="GLW57926.1"/>
    </source>
</evidence>
<proteinExistence type="predicted"/>
<reference evidence="2" key="1">
    <citation type="submission" date="2023-02" db="EMBL/GenBank/DDBJ databases">
        <title>Kitasatospora phosalacinea NBRC 14362.</title>
        <authorList>
            <person name="Ichikawa N."/>
            <person name="Sato H."/>
            <person name="Tonouchi N."/>
        </authorList>
    </citation>
    <scope>NUCLEOTIDE SEQUENCE</scope>
    <source>
        <strain evidence="2">NBRC 14362</strain>
    </source>
</reference>
<name>A0A9W6UPW8_9ACTN</name>
<evidence type="ECO:0000256" key="1">
    <source>
        <dbReference type="SAM" id="MobiDB-lite"/>
    </source>
</evidence>
<dbReference type="EMBL" id="BSRX01000045">
    <property type="protein sequence ID" value="GLW57926.1"/>
    <property type="molecule type" value="Genomic_DNA"/>
</dbReference>
<sequence length="460" mass="49542">MLMYDTSLLDEDTRNSFWSRVRRFAVPPTMIDAATARRALGDWGGACAAAGCDPEFRLRAVTRAYGSELAGRLRADLRHLAPDLLRWHLPRIAPDGVLRPGLTLTLARYPRDGGGAPLHLVARTAPDQASAGQRIVLALWDADARPPGGRPRPRPDPRFRLDLHRHLWDVRRSVELADRTAELTDSHFADTVWEFEAGLVRSADGLPDGAPVAVRLAHRRHLLLGGPPAAPAEAGRGAAVLPDAATWTPPDLLLLRAGLIGPDALHPLVAAALAPGHRPAVAPQRPERAGVEGPLTVECRGVPHRIAVVDGVLVPLDHDPEQLRREEALAELGGPPLPCLRAIDRAHRQPEDLDAIQQRLLHGDRAGALAAVHRLIGPEAVLRHGPLAEALDADLQRRLVHSLHTAGLEPTRSRYDTAPAPVTGDPRPHGRPHRPAPHHLPPAPPGAPALVGPTPRHATP</sequence>
<protein>
    <submittedName>
        <fullName evidence="2">Uncharacterized protein</fullName>
    </submittedName>
</protein>
<organism evidence="2 3">
    <name type="scientific">Kitasatospora phosalacinea</name>
    <dbReference type="NCBI Taxonomy" id="2065"/>
    <lineage>
        <taxon>Bacteria</taxon>
        <taxon>Bacillati</taxon>
        <taxon>Actinomycetota</taxon>
        <taxon>Actinomycetes</taxon>
        <taxon>Kitasatosporales</taxon>
        <taxon>Streptomycetaceae</taxon>
        <taxon>Kitasatospora</taxon>
    </lineage>
</organism>
<dbReference type="Proteomes" id="UP001165143">
    <property type="component" value="Unassembled WGS sequence"/>
</dbReference>
<gene>
    <name evidence="2" type="ORF">Kpho01_59370</name>
</gene>
<evidence type="ECO:0000313" key="3">
    <source>
        <dbReference type="Proteomes" id="UP001165143"/>
    </source>
</evidence>
<accession>A0A9W6UPW8</accession>
<feature type="compositionally biased region" description="Pro residues" evidence="1">
    <location>
        <begin position="438"/>
        <end position="447"/>
    </location>
</feature>
<feature type="region of interest" description="Disordered" evidence="1">
    <location>
        <begin position="406"/>
        <end position="460"/>
    </location>
</feature>